<proteinExistence type="inferred from homology"/>
<reference evidence="2 3" key="1">
    <citation type="submission" date="2016-07" db="EMBL/GenBank/DDBJ databases">
        <title>Pervasive Adenine N6-methylation of Active Genes in Fungi.</title>
        <authorList>
            <consortium name="DOE Joint Genome Institute"/>
            <person name="Mondo S.J."/>
            <person name="Dannebaum R.O."/>
            <person name="Kuo R.C."/>
            <person name="Labutti K."/>
            <person name="Haridas S."/>
            <person name="Kuo A."/>
            <person name="Salamov A."/>
            <person name="Ahrendt S.R."/>
            <person name="Lipzen A."/>
            <person name="Sullivan W."/>
            <person name="Andreopoulos W.B."/>
            <person name="Clum A."/>
            <person name="Lindquist E."/>
            <person name="Daum C."/>
            <person name="Ramamoorthy G.K."/>
            <person name="Gryganskyi A."/>
            <person name="Culley D."/>
            <person name="Magnuson J.K."/>
            <person name="James T.Y."/>
            <person name="O'Malley M.A."/>
            <person name="Stajich J.E."/>
            <person name="Spatafora J.W."/>
            <person name="Visel A."/>
            <person name="Grigoriev I.V."/>
        </authorList>
    </citation>
    <scope>NUCLEOTIDE SEQUENCE [LARGE SCALE GENOMIC DNA]</scope>
    <source>
        <strain evidence="2 3">CBS 931.73</strain>
    </source>
</reference>
<dbReference type="OrthoDB" id="609103at2759"/>
<dbReference type="InterPro" id="IPR011989">
    <property type="entry name" value="ARM-like"/>
</dbReference>
<protein>
    <submittedName>
        <fullName evidence="2">Mo25-like protein</fullName>
    </submittedName>
</protein>
<comment type="caution">
    <text evidence="2">The sequence shown here is derived from an EMBL/GenBank/DDBJ whole genome shotgun (WGS) entry which is preliminary data.</text>
</comment>
<dbReference type="FunFam" id="1.25.10.10:FF:000257">
    <property type="entry name" value="Conidiophore development protein hymA"/>
    <property type="match status" value="1"/>
</dbReference>
<dbReference type="SUPFAM" id="SSF48371">
    <property type="entry name" value="ARM repeat"/>
    <property type="match status" value="1"/>
</dbReference>
<accession>A0A1Y1YLX1</accession>
<gene>
    <name evidence="2" type="ORF">K493DRAFT_313417</name>
</gene>
<dbReference type="Proteomes" id="UP000193498">
    <property type="component" value="Unassembled WGS sequence"/>
</dbReference>
<comment type="similarity">
    <text evidence="1">Belongs to the Mo25 family.</text>
</comment>
<dbReference type="Pfam" id="PF08569">
    <property type="entry name" value="Mo25"/>
    <property type="match status" value="1"/>
</dbReference>
<dbReference type="GO" id="GO:0043539">
    <property type="term" value="F:protein serine/threonine kinase activator activity"/>
    <property type="evidence" value="ECO:0007669"/>
    <property type="project" value="TreeGrafter"/>
</dbReference>
<dbReference type="GO" id="GO:0005737">
    <property type="term" value="C:cytoplasm"/>
    <property type="evidence" value="ECO:0007669"/>
    <property type="project" value="UniProtKB-ARBA"/>
</dbReference>
<evidence type="ECO:0000313" key="2">
    <source>
        <dbReference type="EMBL" id="ORX99007.1"/>
    </source>
</evidence>
<dbReference type="PANTHER" id="PTHR10182">
    <property type="entry name" value="CALCIUM-BINDING PROTEIN 39-RELATED"/>
    <property type="match status" value="1"/>
</dbReference>
<keyword evidence="3" id="KW-1185">Reference proteome</keyword>
<evidence type="ECO:0000256" key="1">
    <source>
        <dbReference type="ARBA" id="ARBA00011012"/>
    </source>
</evidence>
<dbReference type="Gene3D" id="1.25.10.10">
    <property type="entry name" value="Leucine-rich Repeat Variant"/>
    <property type="match status" value="1"/>
</dbReference>
<organism evidence="2 3">
    <name type="scientific">Basidiobolus meristosporus CBS 931.73</name>
    <dbReference type="NCBI Taxonomy" id="1314790"/>
    <lineage>
        <taxon>Eukaryota</taxon>
        <taxon>Fungi</taxon>
        <taxon>Fungi incertae sedis</taxon>
        <taxon>Zoopagomycota</taxon>
        <taxon>Entomophthoromycotina</taxon>
        <taxon>Basidiobolomycetes</taxon>
        <taxon>Basidiobolales</taxon>
        <taxon>Basidiobolaceae</taxon>
        <taxon>Basidiobolus</taxon>
    </lineage>
</organism>
<dbReference type="FunCoup" id="A0A1Y1YLX1">
    <property type="interactions" value="290"/>
</dbReference>
<sequence length="330" mass="38848">MNIFFKSKTKSPHEVVRTLKDALQRLDTADWKRATEDVSKNLLIMKNILYGEGDHDPSAELIAQLSQEVYSNDILYLLILKISKLEFEAKKDVAQVFNNLLRRQIGSRQPTIEHLCQKEKIIFMLFEGYENHDIALNCGMILRECIKYEPLAKILLLSPQFFKFFDYVEIGTFDVASDAFATFKELLTRHKQLVAPFLESNYDTFFDNYTRLLNSDNYITQRQSLKLLSEILLDRSNFNVMTKYISFPENLKLMMNLLRNPSKNIQFEAFHVFKVFVANPNKTEPIAEILKKNRDKLVIFLTNFQNQRQDDEQFNDEKTFLLKQIQDLRI</sequence>
<dbReference type="InterPro" id="IPR016024">
    <property type="entry name" value="ARM-type_fold"/>
</dbReference>
<dbReference type="PANTHER" id="PTHR10182:SF3">
    <property type="entry name" value="PROTEIN MO25"/>
    <property type="match status" value="1"/>
</dbReference>
<dbReference type="STRING" id="1314790.A0A1Y1YLX1"/>
<dbReference type="AlphaFoldDB" id="A0A1Y1YLX1"/>
<dbReference type="GO" id="GO:0035556">
    <property type="term" value="P:intracellular signal transduction"/>
    <property type="evidence" value="ECO:0007669"/>
    <property type="project" value="TreeGrafter"/>
</dbReference>
<dbReference type="InParanoid" id="A0A1Y1YLX1"/>
<dbReference type="EMBL" id="MCFE01000104">
    <property type="protein sequence ID" value="ORX99007.1"/>
    <property type="molecule type" value="Genomic_DNA"/>
</dbReference>
<dbReference type="InterPro" id="IPR013878">
    <property type="entry name" value="Mo25"/>
</dbReference>
<name>A0A1Y1YLX1_9FUNG</name>
<evidence type="ECO:0000313" key="3">
    <source>
        <dbReference type="Proteomes" id="UP000193498"/>
    </source>
</evidence>